<feature type="region of interest" description="Disordered" evidence="10">
    <location>
        <begin position="329"/>
        <end position="350"/>
    </location>
</feature>
<dbReference type="GO" id="GO:0000226">
    <property type="term" value="P:microtubule cytoskeleton organization"/>
    <property type="evidence" value="ECO:0007669"/>
    <property type="project" value="TreeGrafter"/>
</dbReference>
<dbReference type="CDD" id="cd12121">
    <property type="entry name" value="MARK_C_like"/>
    <property type="match status" value="1"/>
</dbReference>
<reference evidence="13 14" key="1">
    <citation type="submission" date="2016-07" db="EMBL/GenBank/DDBJ databases">
        <title>Pervasive Adenine N6-methylation of Active Genes in Fungi.</title>
        <authorList>
            <consortium name="DOE Joint Genome Institute"/>
            <person name="Mondo S.J."/>
            <person name="Dannebaum R.O."/>
            <person name="Kuo R.C."/>
            <person name="Labutti K."/>
            <person name="Haridas S."/>
            <person name="Kuo A."/>
            <person name="Salamov A."/>
            <person name="Ahrendt S.R."/>
            <person name="Lipzen A."/>
            <person name="Sullivan W."/>
            <person name="Andreopoulos W.B."/>
            <person name="Clum A."/>
            <person name="Lindquist E."/>
            <person name="Daum C."/>
            <person name="Ramamoorthy G.K."/>
            <person name="Gryganskyi A."/>
            <person name="Culley D."/>
            <person name="Magnuson J.K."/>
            <person name="James T.Y."/>
            <person name="O'Malley M.A."/>
            <person name="Stajich J.E."/>
            <person name="Spatafora J.W."/>
            <person name="Visel A."/>
            <person name="Grigoriev I.V."/>
        </authorList>
    </citation>
    <scope>NUCLEOTIDE SEQUENCE [LARGE SCALE GENOMIC DNA]</scope>
    <source>
        <strain evidence="13 14">CBS 931.73</strain>
    </source>
</reference>
<evidence type="ECO:0000256" key="3">
    <source>
        <dbReference type="ARBA" id="ARBA00022527"/>
    </source>
</evidence>
<feature type="domain" description="Protein kinase" evidence="11">
    <location>
        <begin position="1"/>
        <end position="232"/>
    </location>
</feature>
<evidence type="ECO:0000256" key="2">
    <source>
        <dbReference type="ARBA" id="ARBA00012513"/>
    </source>
</evidence>
<evidence type="ECO:0000259" key="11">
    <source>
        <dbReference type="PROSITE" id="PS50011"/>
    </source>
</evidence>
<feature type="compositionally biased region" description="Basic and acidic residues" evidence="10">
    <location>
        <begin position="605"/>
        <end position="618"/>
    </location>
</feature>
<feature type="compositionally biased region" description="Polar residues" evidence="10">
    <location>
        <begin position="339"/>
        <end position="348"/>
    </location>
</feature>
<evidence type="ECO:0000313" key="14">
    <source>
        <dbReference type="Proteomes" id="UP000193498"/>
    </source>
</evidence>
<comment type="caution">
    <text evidence="13">The sequence shown here is derived from an EMBL/GenBank/DDBJ whole genome shotgun (WGS) entry which is preliminary data.</text>
</comment>
<keyword evidence="14" id="KW-1185">Reference proteome</keyword>
<evidence type="ECO:0000259" key="12">
    <source>
        <dbReference type="PROSITE" id="PS50032"/>
    </source>
</evidence>
<gene>
    <name evidence="13" type="ORF">K493DRAFT_344644</name>
</gene>
<dbReference type="Pfam" id="PF00069">
    <property type="entry name" value="Pkinase"/>
    <property type="match status" value="2"/>
</dbReference>
<dbReference type="GO" id="GO:0035556">
    <property type="term" value="P:intracellular signal transduction"/>
    <property type="evidence" value="ECO:0007669"/>
    <property type="project" value="TreeGrafter"/>
</dbReference>
<proteinExistence type="inferred from homology"/>
<evidence type="ECO:0000256" key="6">
    <source>
        <dbReference type="ARBA" id="ARBA00022777"/>
    </source>
</evidence>
<dbReference type="PROSITE" id="PS50011">
    <property type="entry name" value="PROTEIN_KINASE_DOM"/>
    <property type="match status" value="1"/>
</dbReference>
<dbReference type="GO" id="GO:0005737">
    <property type="term" value="C:cytoplasm"/>
    <property type="evidence" value="ECO:0007669"/>
    <property type="project" value="TreeGrafter"/>
</dbReference>
<evidence type="ECO:0000256" key="9">
    <source>
        <dbReference type="ARBA" id="ARBA00048679"/>
    </source>
</evidence>
<dbReference type="GO" id="GO:0004674">
    <property type="term" value="F:protein serine/threonine kinase activity"/>
    <property type="evidence" value="ECO:0007669"/>
    <property type="project" value="UniProtKB-KW"/>
</dbReference>
<feature type="domain" description="KA1" evidence="12">
    <location>
        <begin position="636"/>
        <end position="686"/>
    </location>
</feature>
<dbReference type="PANTHER" id="PTHR24346">
    <property type="entry name" value="MAP/MICROTUBULE AFFINITY-REGULATING KINASE"/>
    <property type="match status" value="1"/>
</dbReference>
<keyword evidence="3" id="KW-0723">Serine/threonine-protein kinase</keyword>
<dbReference type="Gene3D" id="3.30.310.80">
    <property type="entry name" value="Kinase associated domain 1, KA1"/>
    <property type="match status" value="1"/>
</dbReference>
<keyword evidence="5" id="KW-0547">Nucleotide-binding</keyword>
<keyword evidence="7" id="KW-0067">ATP-binding</keyword>
<dbReference type="InterPro" id="IPR001772">
    <property type="entry name" value="KA1_dom"/>
</dbReference>
<keyword evidence="4" id="KW-0808">Transferase</keyword>
<dbReference type="SUPFAM" id="SSF103243">
    <property type="entry name" value="KA1-like"/>
    <property type="match status" value="1"/>
</dbReference>
<dbReference type="PROSITE" id="PS00108">
    <property type="entry name" value="PROTEIN_KINASE_ST"/>
    <property type="match status" value="1"/>
</dbReference>
<evidence type="ECO:0000256" key="5">
    <source>
        <dbReference type="ARBA" id="ARBA00022741"/>
    </source>
</evidence>
<evidence type="ECO:0000256" key="8">
    <source>
        <dbReference type="ARBA" id="ARBA00047899"/>
    </source>
</evidence>
<dbReference type="GO" id="GO:0005524">
    <property type="term" value="F:ATP binding"/>
    <property type="evidence" value="ECO:0007669"/>
    <property type="project" value="UniProtKB-KW"/>
</dbReference>
<dbReference type="InterPro" id="IPR028375">
    <property type="entry name" value="KA1/Ssp2_C"/>
</dbReference>
<evidence type="ECO:0000256" key="10">
    <source>
        <dbReference type="SAM" id="MobiDB-lite"/>
    </source>
</evidence>
<dbReference type="OrthoDB" id="1928777at2759"/>
<dbReference type="Gene3D" id="1.10.510.10">
    <property type="entry name" value="Transferase(Phosphotransferase) domain 1"/>
    <property type="match status" value="1"/>
</dbReference>
<dbReference type="PROSITE" id="PS50032">
    <property type="entry name" value="KA1"/>
    <property type="match status" value="1"/>
</dbReference>
<dbReference type="EMBL" id="MCFE01000018">
    <property type="protein sequence ID" value="ORY06205.1"/>
    <property type="molecule type" value="Genomic_DNA"/>
</dbReference>
<dbReference type="Proteomes" id="UP000193498">
    <property type="component" value="Unassembled WGS sequence"/>
</dbReference>
<organism evidence="13 14">
    <name type="scientific">Basidiobolus meristosporus CBS 931.73</name>
    <dbReference type="NCBI Taxonomy" id="1314790"/>
    <lineage>
        <taxon>Eukaryota</taxon>
        <taxon>Fungi</taxon>
        <taxon>Fungi incertae sedis</taxon>
        <taxon>Zoopagomycota</taxon>
        <taxon>Entomophthoromycotina</taxon>
        <taxon>Basidiobolomycetes</taxon>
        <taxon>Basidiobolales</taxon>
        <taxon>Basidiobolaceae</taxon>
        <taxon>Basidiobolus</taxon>
    </lineage>
</organism>
<dbReference type="SMART" id="SM00220">
    <property type="entry name" value="S_TKc"/>
    <property type="match status" value="1"/>
</dbReference>
<comment type="similarity">
    <text evidence="1">Belongs to the protein kinase superfamily. CAMK Ser/Thr protein kinase family. NIM1 subfamily.</text>
</comment>
<dbReference type="InterPro" id="IPR000719">
    <property type="entry name" value="Prot_kinase_dom"/>
</dbReference>
<evidence type="ECO:0000256" key="7">
    <source>
        <dbReference type="ARBA" id="ARBA00022840"/>
    </source>
</evidence>
<dbReference type="AlphaFoldDB" id="A0A1Y1Z8R4"/>
<accession>A0A1Y1Z8R4</accession>
<dbReference type="GO" id="GO:0106310">
    <property type="term" value="F:protein serine kinase activity"/>
    <property type="evidence" value="ECO:0007669"/>
    <property type="project" value="RHEA"/>
</dbReference>
<name>A0A1Y1Z8R4_9FUNG</name>
<comment type="catalytic activity">
    <reaction evidence="9">
        <text>L-seryl-[protein] + ATP = O-phospho-L-seryl-[protein] + ADP + H(+)</text>
        <dbReference type="Rhea" id="RHEA:17989"/>
        <dbReference type="Rhea" id="RHEA-COMP:9863"/>
        <dbReference type="Rhea" id="RHEA-COMP:11604"/>
        <dbReference type="ChEBI" id="CHEBI:15378"/>
        <dbReference type="ChEBI" id="CHEBI:29999"/>
        <dbReference type="ChEBI" id="CHEBI:30616"/>
        <dbReference type="ChEBI" id="CHEBI:83421"/>
        <dbReference type="ChEBI" id="CHEBI:456216"/>
        <dbReference type="EC" id="2.7.11.1"/>
    </reaction>
</comment>
<dbReference type="InterPro" id="IPR011009">
    <property type="entry name" value="Kinase-like_dom_sf"/>
</dbReference>
<dbReference type="Pfam" id="PF02149">
    <property type="entry name" value="KA1"/>
    <property type="match status" value="1"/>
</dbReference>
<sequence>MGKVKLGVHIHTGEKVAIKVIPRNRRENHHKQTPEAIEKEENKEIRVIREAAIMSLLDHPNIVKMKEMIVHNHHYYLILEYVNGGQILDYIISHGRLKEKQARNFARQICSALDYCHRNSIVHRDLKIENILIAEDGSIKLIDFGLSNLFSTRSHLSTFCGSFMGIVLYVLLCGKVPFDDQNLPALHAKIKKGHVEYPSWLSSDCRHLLSRMLVTNPVERATMTEVIRHSWMNKGFDGPPNNFFPVRMPIQLPLNMEVIRKMTGFQFGTEERIREELESIVRSDVYQNKTNSGHHSGFSRLGGYLRRGNSSENGFDHPLLSIYHLAQEKMEEDHERSHANTSSNSLQSIPEGCIASGSSYQIGDNDIRDEERLGCTTSFNNEYTSKNSKHRRNKNVAATRNITNINYFQTMTAITWTAPERQFSRRSSGREHLSNKLKRSPNFRAASSNKRQSRSRPPFLRFNRSPTQSHPRIIEQEEYGPTRTPANLNPSSKKRDADLYIKPVFLKGLFSVATTSTKKPAILRTDIIRVLDKLGIIWREGTGCFECLQATLEDAHNGLTRLSDNTSSSAATSKSDEFQALQKIAETSTSESSFDKQGETSQLKYEMESKPAKLETSLKEPLSTHGETENEFEESIAPHYASIRFQISIVRIPWLPGLHGIRFRRLAGHPWEYKNVCSRILTELKL</sequence>
<dbReference type="STRING" id="1314790.A0A1Y1Z8R4"/>
<evidence type="ECO:0000313" key="13">
    <source>
        <dbReference type="EMBL" id="ORY06205.1"/>
    </source>
</evidence>
<evidence type="ECO:0000256" key="1">
    <source>
        <dbReference type="ARBA" id="ARBA00010791"/>
    </source>
</evidence>
<dbReference type="EC" id="2.7.11.1" evidence="2"/>
<dbReference type="PANTHER" id="PTHR24346:SF82">
    <property type="entry name" value="KP78A-RELATED"/>
    <property type="match status" value="1"/>
</dbReference>
<comment type="catalytic activity">
    <reaction evidence="8">
        <text>L-threonyl-[protein] + ATP = O-phospho-L-threonyl-[protein] + ADP + H(+)</text>
        <dbReference type="Rhea" id="RHEA:46608"/>
        <dbReference type="Rhea" id="RHEA-COMP:11060"/>
        <dbReference type="Rhea" id="RHEA-COMP:11605"/>
        <dbReference type="ChEBI" id="CHEBI:15378"/>
        <dbReference type="ChEBI" id="CHEBI:30013"/>
        <dbReference type="ChEBI" id="CHEBI:30616"/>
        <dbReference type="ChEBI" id="CHEBI:61977"/>
        <dbReference type="ChEBI" id="CHEBI:456216"/>
        <dbReference type="EC" id="2.7.11.1"/>
    </reaction>
</comment>
<protein>
    <recommendedName>
        <fullName evidence="2">non-specific serine/threonine protein kinase</fullName>
        <ecNumber evidence="2">2.7.11.1</ecNumber>
    </recommendedName>
</protein>
<dbReference type="InParanoid" id="A0A1Y1Z8R4"/>
<dbReference type="InterPro" id="IPR008271">
    <property type="entry name" value="Ser/Thr_kinase_AS"/>
</dbReference>
<keyword evidence="6 13" id="KW-0418">Kinase</keyword>
<feature type="region of interest" description="Disordered" evidence="10">
    <location>
        <begin position="585"/>
        <end position="631"/>
    </location>
</feature>
<feature type="region of interest" description="Disordered" evidence="10">
    <location>
        <begin position="421"/>
        <end position="493"/>
    </location>
</feature>
<dbReference type="SUPFAM" id="SSF56112">
    <property type="entry name" value="Protein kinase-like (PK-like)"/>
    <property type="match status" value="1"/>
</dbReference>
<evidence type="ECO:0000256" key="4">
    <source>
        <dbReference type="ARBA" id="ARBA00022679"/>
    </source>
</evidence>
<feature type="compositionally biased region" description="Basic and acidic residues" evidence="10">
    <location>
        <begin position="329"/>
        <end position="338"/>
    </location>
</feature>